<evidence type="ECO:0000313" key="8">
    <source>
        <dbReference type="EMBL" id="QQP89327.1"/>
    </source>
</evidence>
<feature type="domain" description="Dihydroorotate dehydrogenase catalytic" evidence="7">
    <location>
        <begin position="90"/>
        <end position="290"/>
    </location>
</feature>
<evidence type="ECO:0000256" key="5">
    <source>
        <dbReference type="ARBA" id="ARBA00022975"/>
    </source>
</evidence>
<evidence type="ECO:0000256" key="6">
    <source>
        <dbReference type="ARBA" id="ARBA00023002"/>
    </source>
</evidence>
<keyword evidence="6" id="KW-0560">Oxidoreductase</keyword>
<gene>
    <name evidence="8" type="ORF">IGS68_25625</name>
</gene>
<dbReference type="EMBL" id="CP067420">
    <property type="protein sequence ID" value="QQP89327.1"/>
    <property type="molecule type" value="Genomic_DNA"/>
</dbReference>
<evidence type="ECO:0000256" key="1">
    <source>
        <dbReference type="ARBA" id="ARBA00001917"/>
    </source>
</evidence>
<evidence type="ECO:0000259" key="7">
    <source>
        <dbReference type="Pfam" id="PF01180"/>
    </source>
</evidence>
<dbReference type="Proteomes" id="UP000595197">
    <property type="component" value="Chromosome"/>
</dbReference>
<dbReference type="SUPFAM" id="SSF51395">
    <property type="entry name" value="FMN-linked oxidoreductases"/>
    <property type="match status" value="1"/>
</dbReference>
<sequence>MDLRTRYLGFELPHPIMPGASPLVDDLDMVRRLEDAGASAIVMHSLFEEQISGEQLAAVHAAERSADSFAEALSYLPPLDGFALGPEGYLEQIRRIKGTVGVPVIASLNGVSRSGWIRYAKLMEEAGADALELNVYAVAADPGEPGQVVEDRLLGVAVAVRRAVAIPVAVKLSPFFSSVAAVVRRLEDVGIDGVVLFNRFYQPDIDVEALEVTPRVQLSDPSELLLRLHWLAILSGRIRPALAASGGVHRVEDVVKAVMAGAHAVQTVSALLRHGPEHLTVLVDGLRRWMEERGYASLEQMQGSMNLRRCPDPAAFERANYMRVLQGWRADG</sequence>
<keyword evidence="4" id="KW-0288">FMN</keyword>
<protein>
    <submittedName>
        <fullName evidence="8">Dihydroorotate dehydrogenase-like protein</fullName>
    </submittedName>
</protein>
<dbReference type="NCBIfam" id="NF005741">
    <property type="entry name" value="PRK07565.1"/>
    <property type="match status" value="1"/>
</dbReference>
<dbReference type="RefSeq" id="WP_201075440.1">
    <property type="nucleotide sequence ID" value="NZ_CP067420.1"/>
</dbReference>
<organism evidence="8 9">
    <name type="scientific">Skermanella cutis</name>
    <dbReference type="NCBI Taxonomy" id="2775420"/>
    <lineage>
        <taxon>Bacteria</taxon>
        <taxon>Pseudomonadati</taxon>
        <taxon>Pseudomonadota</taxon>
        <taxon>Alphaproteobacteria</taxon>
        <taxon>Rhodospirillales</taxon>
        <taxon>Azospirillaceae</taxon>
        <taxon>Skermanella</taxon>
    </lineage>
</organism>
<dbReference type="InterPro" id="IPR012135">
    <property type="entry name" value="Dihydroorotate_DH_1_2"/>
</dbReference>
<keyword evidence="9" id="KW-1185">Reference proteome</keyword>
<dbReference type="InterPro" id="IPR005720">
    <property type="entry name" value="Dihydroorotate_DH_cat"/>
</dbReference>
<evidence type="ECO:0000256" key="4">
    <source>
        <dbReference type="ARBA" id="ARBA00022643"/>
    </source>
</evidence>
<dbReference type="InterPro" id="IPR050074">
    <property type="entry name" value="DHO_dehydrogenase"/>
</dbReference>
<evidence type="ECO:0000256" key="2">
    <source>
        <dbReference type="ARBA" id="ARBA00004725"/>
    </source>
</evidence>
<comment type="pathway">
    <text evidence="2">Pyrimidine metabolism; UMP biosynthesis via de novo pathway.</text>
</comment>
<keyword evidence="3" id="KW-0285">Flavoprotein</keyword>
<dbReference type="PIRSF" id="PIRSF000164">
    <property type="entry name" value="DHO_oxidase"/>
    <property type="match status" value="1"/>
</dbReference>
<dbReference type="Gene3D" id="3.20.20.70">
    <property type="entry name" value="Aldolase class I"/>
    <property type="match status" value="1"/>
</dbReference>
<evidence type="ECO:0000313" key="9">
    <source>
        <dbReference type="Proteomes" id="UP000595197"/>
    </source>
</evidence>
<reference evidence="8" key="1">
    <citation type="submission" date="2021-02" db="EMBL/GenBank/DDBJ databases">
        <title>Skermanella TT6 skin isolate.</title>
        <authorList>
            <person name="Lee K."/>
            <person name="Ganzorig M."/>
        </authorList>
    </citation>
    <scope>NUCLEOTIDE SEQUENCE</scope>
    <source>
        <strain evidence="8">TT6</strain>
    </source>
</reference>
<dbReference type="PANTHER" id="PTHR48109">
    <property type="entry name" value="DIHYDROOROTATE DEHYDROGENASE (QUINONE), MITOCHONDRIAL-RELATED"/>
    <property type="match status" value="1"/>
</dbReference>
<proteinExistence type="predicted"/>
<name>A0ABX7BA32_9PROT</name>
<comment type="cofactor">
    <cofactor evidence="1">
        <name>FMN</name>
        <dbReference type="ChEBI" id="CHEBI:58210"/>
    </cofactor>
</comment>
<dbReference type="CDD" id="cd04739">
    <property type="entry name" value="DHOD_like"/>
    <property type="match status" value="1"/>
</dbReference>
<keyword evidence="5" id="KW-0665">Pyrimidine biosynthesis</keyword>
<dbReference type="PANTHER" id="PTHR48109:SF3">
    <property type="entry name" value="SLL0744 PROTEIN"/>
    <property type="match status" value="1"/>
</dbReference>
<dbReference type="InterPro" id="IPR013785">
    <property type="entry name" value="Aldolase_TIM"/>
</dbReference>
<evidence type="ECO:0000256" key="3">
    <source>
        <dbReference type="ARBA" id="ARBA00022630"/>
    </source>
</evidence>
<accession>A0ABX7BA32</accession>
<dbReference type="Pfam" id="PF01180">
    <property type="entry name" value="DHO_dh"/>
    <property type="match status" value="1"/>
</dbReference>